<dbReference type="InterPro" id="IPR014211">
    <property type="entry name" value="Spore_III_AD"/>
</dbReference>
<keyword evidence="1" id="KW-1133">Transmembrane helix</keyword>
<gene>
    <name evidence="2" type="ORF">CSTERTH_02445</name>
</gene>
<feature type="transmembrane region" description="Helical" evidence="1">
    <location>
        <begin position="27"/>
        <end position="45"/>
    </location>
</feature>
<dbReference type="EMBL" id="CP014672">
    <property type="protein sequence ID" value="ANW97980.1"/>
    <property type="molecule type" value="Genomic_DNA"/>
</dbReference>
<organism evidence="2 3">
    <name type="scientific">Thermoclostridium stercorarium subsp. thermolacticum DSM 2910</name>
    <dbReference type="NCBI Taxonomy" id="1121336"/>
    <lineage>
        <taxon>Bacteria</taxon>
        <taxon>Bacillati</taxon>
        <taxon>Bacillota</taxon>
        <taxon>Clostridia</taxon>
        <taxon>Eubacteriales</taxon>
        <taxon>Oscillospiraceae</taxon>
        <taxon>Thermoclostridium</taxon>
    </lineage>
</organism>
<evidence type="ECO:0000313" key="3">
    <source>
        <dbReference type="Proteomes" id="UP000092971"/>
    </source>
</evidence>
<dbReference type="AlphaFoldDB" id="A0A1B1YB24"/>
<feature type="transmembrane region" description="Helical" evidence="1">
    <location>
        <begin position="106"/>
        <end position="126"/>
    </location>
</feature>
<reference evidence="2 3" key="1">
    <citation type="submission" date="2016-02" db="EMBL/GenBank/DDBJ databases">
        <title>Comparison of Clostridium stercorarium subspecies using comparative genomics and transcriptomics.</title>
        <authorList>
            <person name="Schellenberg J."/>
            <person name="Thallinger G."/>
            <person name="Levin D.B."/>
            <person name="Zhang X."/>
            <person name="Alvare G."/>
            <person name="Fristensky B."/>
            <person name="Sparling R."/>
        </authorList>
    </citation>
    <scope>NUCLEOTIDE SEQUENCE [LARGE SCALE GENOMIC DNA]</scope>
    <source>
        <strain evidence="2 3">DSM 2910</strain>
    </source>
</reference>
<dbReference type="NCBIfam" id="TIGR02849">
    <property type="entry name" value="spore_III_AD"/>
    <property type="match status" value="1"/>
</dbReference>
<dbReference type="InterPro" id="IPR025664">
    <property type="entry name" value="Spore_III_AC/AD"/>
</dbReference>
<feature type="transmembrane region" description="Helical" evidence="1">
    <location>
        <begin position="6"/>
        <end position="22"/>
    </location>
</feature>
<protein>
    <submittedName>
        <fullName evidence="2">Stage III sporulation protein AD</fullName>
    </submittedName>
</protein>
<name>A0A1B1YB24_THEST</name>
<dbReference type="Pfam" id="PF06686">
    <property type="entry name" value="SpoIIIAC"/>
    <property type="match status" value="2"/>
</dbReference>
<accession>A0A1B1YB24</accession>
<dbReference type="Proteomes" id="UP000092971">
    <property type="component" value="Chromosome"/>
</dbReference>
<keyword evidence="1" id="KW-0472">Membrane</keyword>
<dbReference type="OrthoDB" id="1682150at2"/>
<proteinExistence type="predicted"/>
<dbReference type="RefSeq" id="WP_034843163.1">
    <property type="nucleotide sequence ID" value="NZ_CP014672.1"/>
</dbReference>
<evidence type="ECO:0000313" key="2">
    <source>
        <dbReference type="EMBL" id="ANW97980.1"/>
    </source>
</evidence>
<evidence type="ECO:0000256" key="1">
    <source>
        <dbReference type="SAM" id="Phobius"/>
    </source>
</evidence>
<sequence length="127" mass="13791">MELIKIGVLGITSAILILVIRNQRPEIGIQISLVFGAMVMIFLASRIKAVLDLIEIYVERANIGGIYITTLFKVIGMAYITEFAAESCRDASQNAIASKIELAGRILIIITAMPVITSVMNIIIGLL</sequence>
<keyword evidence="1" id="KW-0812">Transmembrane</keyword>
<feature type="transmembrane region" description="Helical" evidence="1">
    <location>
        <begin position="65"/>
        <end position="85"/>
    </location>
</feature>